<dbReference type="InterPro" id="IPR019734">
    <property type="entry name" value="TPR_rpt"/>
</dbReference>
<reference evidence="13 14" key="1">
    <citation type="submission" date="2015-02" db="EMBL/GenBank/DDBJ databases">
        <title>Single-cell genomics of uncultivated deep-branching MTB reveals a conserved set of magnetosome genes.</title>
        <authorList>
            <person name="Kolinko S."/>
            <person name="Richter M."/>
            <person name="Glockner F.O."/>
            <person name="Brachmann A."/>
            <person name="Schuler D."/>
        </authorList>
    </citation>
    <scope>NUCLEOTIDE SEQUENCE [LARGE SCALE GENOMIC DNA]</scope>
    <source>
        <strain evidence="13">SKK-01</strain>
    </source>
</reference>
<feature type="active site" description="Nucleophile" evidence="9">
    <location>
        <position position="294"/>
    </location>
</feature>
<evidence type="ECO:0000256" key="2">
    <source>
        <dbReference type="ARBA" id="ARBA00005992"/>
    </source>
</evidence>
<dbReference type="Gene3D" id="1.25.40.10">
    <property type="entry name" value="Tetratricopeptide repeat domain"/>
    <property type="match status" value="1"/>
</dbReference>
<evidence type="ECO:0000259" key="11">
    <source>
        <dbReference type="PROSITE" id="PS51782"/>
    </source>
</evidence>
<evidence type="ECO:0000259" key="12">
    <source>
        <dbReference type="PROSITE" id="PS52029"/>
    </source>
</evidence>
<dbReference type="InterPro" id="IPR038063">
    <property type="entry name" value="Transpep_catalytic_dom"/>
</dbReference>
<keyword evidence="5" id="KW-0378">Hydrolase</keyword>
<evidence type="ECO:0000256" key="5">
    <source>
        <dbReference type="ARBA" id="ARBA00022801"/>
    </source>
</evidence>
<sequence length="320" mass="35318">MQTGEEKKGFMNNKFILGIAGVLVLFVTMISFVSLRSAVKPVGYFNKEDKVELLYKRASDMIKEGKKEDAVKDLNSIVEKYPNTSYAEQSLRSLAEVHAGEGNSVKSAEYYQKLLASFPNVNDAEKIRNNVGKVNVENIVTNKSQGDVTDYTVATGDHLYGIAKKFNTTVALIKKMNNLNSDVIRVGQKLKINSAVFSILVNKTQKILILKKNGNVVKTYPVAVGKDNCTPAGVFNITDKMVKPAWTNQKGQIIQPDSKEYEIGERWMAISVKGYGIHGTNDENVIGKAMTSGCVRMHNVDVIELYDIVPKGTAVEIIEG</sequence>
<keyword evidence="3" id="KW-0328">Glycosyltransferase</keyword>
<dbReference type="Pfam" id="PF01476">
    <property type="entry name" value="LysM"/>
    <property type="match status" value="1"/>
</dbReference>
<keyword evidence="14" id="KW-1185">Reference proteome</keyword>
<comment type="caution">
    <text evidence="13">The sequence shown here is derived from an EMBL/GenBank/DDBJ whole genome shotgun (WGS) entry which is preliminary data.</text>
</comment>
<feature type="domain" description="L,D-TPase catalytic" evidence="12">
    <location>
        <begin position="197"/>
        <end position="318"/>
    </location>
</feature>
<feature type="transmembrane region" description="Helical" evidence="10">
    <location>
        <begin position="15"/>
        <end position="35"/>
    </location>
</feature>
<evidence type="ECO:0000256" key="10">
    <source>
        <dbReference type="SAM" id="Phobius"/>
    </source>
</evidence>
<dbReference type="SUPFAM" id="SSF141523">
    <property type="entry name" value="L,D-transpeptidase catalytic domain-like"/>
    <property type="match status" value="1"/>
</dbReference>
<organism evidence="13 14">
    <name type="scientific">Candidatus Omnitrophus magneticus</name>
    <dbReference type="NCBI Taxonomy" id="1609969"/>
    <lineage>
        <taxon>Bacteria</taxon>
        <taxon>Pseudomonadati</taxon>
        <taxon>Candidatus Omnitrophota</taxon>
        <taxon>Candidatus Omnitrophus</taxon>
    </lineage>
</organism>
<keyword evidence="10" id="KW-0472">Membrane</keyword>
<dbReference type="InterPro" id="IPR005490">
    <property type="entry name" value="LD_TPept_cat_dom"/>
</dbReference>
<accession>A0A0F0CRN7</accession>
<dbReference type="AlphaFoldDB" id="A0A0F0CRN7"/>
<evidence type="ECO:0000256" key="8">
    <source>
        <dbReference type="ARBA" id="ARBA00023316"/>
    </source>
</evidence>
<dbReference type="Pfam" id="PF03734">
    <property type="entry name" value="YkuD"/>
    <property type="match status" value="1"/>
</dbReference>
<dbReference type="SUPFAM" id="SSF54106">
    <property type="entry name" value="LysM domain"/>
    <property type="match status" value="1"/>
</dbReference>
<keyword evidence="6 9" id="KW-0133">Cell shape</keyword>
<dbReference type="GO" id="GO:0071972">
    <property type="term" value="F:peptidoglycan L,D-transpeptidase activity"/>
    <property type="evidence" value="ECO:0007669"/>
    <property type="project" value="TreeGrafter"/>
</dbReference>
<evidence type="ECO:0000256" key="3">
    <source>
        <dbReference type="ARBA" id="ARBA00022676"/>
    </source>
</evidence>
<dbReference type="Gene3D" id="2.40.440.10">
    <property type="entry name" value="L,D-transpeptidase catalytic domain-like"/>
    <property type="match status" value="1"/>
</dbReference>
<evidence type="ECO:0000256" key="6">
    <source>
        <dbReference type="ARBA" id="ARBA00022960"/>
    </source>
</evidence>
<dbReference type="UniPathway" id="UPA00219"/>
<keyword evidence="8 9" id="KW-0961">Cell wall biogenesis/degradation</keyword>
<dbReference type="PANTHER" id="PTHR30582">
    <property type="entry name" value="L,D-TRANSPEPTIDASE"/>
    <property type="match status" value="1"/>
</dbReference>
<evidence type="ECO:0000256" key="4">
    <source>
        <dbReference type="ARBA" id="ARBA00022679"/>
    </source>
</evidence>
<dbReference type="InterPro" id="IPR050979">
    <property type="entry name" value="LD-transpeptidase"/>
</dbReference>
<proteinExistence type="inferred from homology"/>
<feature type="domain" description="LysM" evidence="11">
    <location>
        <begin position="149"/>
        <end position="192"/>
    </location>
</feature>
<dbReference type="Gene3D" id="3.10.350.10">
    <property type="entry name" value="LysM domain"/>
    <property type="match status" value="1"/>
</dbReference>
<dbReference type="GO" id="GO:0071555">
    <property type="term" value="P:cell wall organization"/>
    <property type="evidence" value="ECO:0007669"/>
    <property type="project" value="UniProtKB-UniRule"/>
</dbReference>
<dbReference type="GO" id="GO:0016757">
    <property type="term" value="F:glycosyltransferase activity"/>
    <property type="evidence" value="ECO:0007669"/>
    <property type="project" value="UniProtKB-KW"/>
</dbReference>
<dbReference type="PANTHER" id="PTHR30582:SF24">
    <property type="entry name" value="L,D-TRANSPEPTIDASE ERFK_SRFK-RELATED"/>
    <property type="match status" value="1"/>
</dbReference>
<comment type="similarity">
    <text evidence="2">Belongs to the YkuD family.</text>
</comment>
<evidence type="ECO:0000256" key="1">
    <source>
        <dbReference type="ARBA" id="ARBA00004752"/>
    </source>
</evidence>
<dbReference type="CDD" id="cd16913">
    <property type="entry name" value="YkuD_like"/>
    <property type="match status" value="1"/>
</dbReference>
<dbReference type="GO" id="GO:0008360">
    <property type="term" value="P:regulation of cell shape"/>
    <property type="evidence" value="ECO:0007669"/>
    <property type="project" value="UniProtKB-UniRule"/>
</dbReference>
<evidence type="ECO:0000256" key="7">
    <source>
        <dbReference type="ARBA" id="ARBA00022984"/>
    </source>
</evidence>
<dbReference type="PROSITE" id="PS51782">
    <property type="entry name" value="LYSM"/>
    <property type="match status" value="1"/>
</dbReference>
<dbReference type="GO" id="GO:0005576">
    <property type="term" value="C:extracellular region"/>
    <property type="evidence" value="ECO:0007669"/>
    <property type="project" value="TreeGrafter"/>
</dbReference>
<dbReference type="Proteomes" id="UP000033428">
    <property type="component" value="Unassembled WGS sequence"/>
</dbReference>
<dbReference type="InterPro" id="IPR036779">
    <property type="entry name" value="LysM_dom_sf"/>
</dbReference>
<dbReference type="SMART" id="SM00257">
    <property type="entry name" value="LysM"/>
    <property type="match status" value="1"/>
</dbReference>
<dbReference type="InterPro" id="IPR011990">
    <property type="entry name" value="TPR-like_helical_dom_sf"/>
</dbReference>
<keyword evidence="10" id="KW-1133">Transmembrane helix</keyword>
<evidence type="ECO:0000313" key="14">
    <source>
        <dbReference type="Proteomes" id="UP000033428"/>
    </source>
</evidence>
<keyword evidence="4" id="KW-0808">Transferase</keyword>
<dbReference type="Pfam" id="PF13174">
    <property type="entry name" value="TPR_6"/>
    <property type="match status" value="1"/>
</dbReference>
<comment type="pathway">
    <text evidence="1 9">Cell wall biogenesis; peptidoglycan biosynthesis.</text>
</comment>
<keyword evidence="7 9" id="KW-0573">Peptidoglycan synthesis</keyword>
<feature type="active site" description="Proton donor/acceptor" evidence="9">
    <location>
        <position position="278"/>
    </location>
</feature>
<dbReference type="PROSITE" id="PS52029">
    <property type="entry name" value="LD_TPASE"/>
    <property type="match status" value="1"/>
</dbReference>
<evidence type="ECO:0000313" key="13">
    <source>
        <dbReference type="EMBL" id="KJJ84110.1"/>
    </source>
</evidence>
<evidence type="ECO:0000256" key="9">
    <source>
        <dbReference type="PROSITE-ProRule" id="PRU01373"/>
    </source>
</evidence>
<dbReference type="InterPro" id="IPR018392">
    <property type="entry name" value="LysM"/>
</dbReference>
<name>A0A0F0CRN7_9BACT</name>
<dbReference type="CDD" id="cd00118">
    <property type="entry name" value="LysM"/>
    <property type="match status" value="1"/>
</dbReference>
<gene>
    <name evidence="13" type="ORF">OMAG_002027</name>
</gene>
<dbReference type="SUPFAM" id="SSF48452">
    <property type="entry name" value="TPR-like"/>
    <property type="match status" value="1"/>
</dbReference>
<keyword evidence="10" id="KW-0812">Transmembrane</keyword>
<protein>
    <submittedName>
        <fullName evidence="13">ErfK/YbiS/YcfS/YnhG family protein</fullName>
    </submittedName>
</protein>
<dbReference type="GO" id="GO:0018104">
    <property type="term" value="P:peptidoglycan-protein cross-linking"/>
    <property type="evidence" value="ECO:0007669"/>
    <property type="project" value="TreeGrafter"/>
</dbReference>
<dbReference type="EMBL" id="JYNY01000403">
    <property type="protein sequence ID" value="KJJ84110.1"/>
    <property type="molecule type" value="Genomic_DNA"/>
</dbReference>